<accession>A0A1Y0V853</accession>
<geneLocation type="plasmid" evidence="2">
    <name>pap1447-1 sequence</name>
</geneLocation>
<dbReference type="EMBL" id="CP021525">
    <property type="protein sequence ID" value="ARW12059.1"/>
    <property type="molecule type" value="Genomic_DNA"/>
</dbReference>
<evidence type="ECO:0000313" key="2">
    <source>
        <dbReference type="Proteomes" id="UP000195633"/>
    </source>
</evidence>
<proteinExistence type="predicted"/>
<reference evidence="1 2" key="1">
    <citation type="submission" date="2017-05" db="EMBL/GenBank/DDBJ databases">
        <title>Genome sequence of Acetobacter pasteurianus subsp. ascendens strain SRCM101447.</title>
        <authorList>
            <person name="Cho S.H."/>
        </authorList>
    </citation>
    <scope>NUCLEOTIDE SEQUENCE [LARGE SCALE GENOMIC DNA]</scope>
    <source>
        <strain evidence="1 2">SRCM101447</strain>
        <plasmid evidence="2">Plasmid pap1447-1 sequence</plasmid>
    </source>
</reference>
<gene>
    <name evidence="1" type="ORF">S101447_03022</name>
</gene>
<evidence type="ECO:0008006" key="3">
    <source>
        <dbReference type="Google" id="ProtNLM"/>
    </source>
</evidence>
<sequence>MMPITTDKSIYDKTGRLRFCSIDKFVSDICEGDHCFICGRHPSKVPFNREHVIPNWLLRNVNIHSGNIQLPNGRLHRYGSYTIPCCTECNTGLAEHFEKPISEAFGKGFSGLSALVEREGTERLFQWMALLFVKMHLKDKTLLQNPDTRLGRFYISDGYDWSTFHHMHCLARAHYSGAKIGKYVHGSMLFVEVGENSEDEFFDIATVSSAYTLYIRVKDIAIYTVFDDSGICLEAVEPVLSRITGVMNSAQARELAAELAAANIHLKNPPSFGTRSSNADGDDLEIIALPPEGNAEFFAKSNNAIGHIKRSVLGSFCQATADHTREEALELLGSNEYSFLFNSEGVFVTGGDKEDLQPVRSEWSAI</sequence>
<protein>
    <recommendedName>
        <fullName evidence="3">HNH endonuclease</fullName>
    </recommendedName>
</protein>
<dbReference type="RefSeq" id="WP_019089439.1">
    <property type="nucleotide sequence ID" value="NZ_CP021525.1"/>
</dbReference>
<dbReference type="Proteomes" id="UP000195633">
    <property type="component" value="Plasmid pAP1447-1"/>
</dbReference>
<keyword evidence="1" id="KW-0614">Plasmid</keyword>
<name>A0A1Y0V853_9PROT</name>
<organism evidence="1 2">
    <name type="scientific">Acetobacter ascendens</name>
    <dbReference type="NCBI Taxonomy" id="481146"/>
    <lineage>
        <taxon>Bacteria</taxon>
        <taxon>Pseudomonadati</taxon>
        <taxon>Pseudomonadota</taxon>
        <taxon>Alphaproteobacteria</taxon>
        <taxon>Acetobacterales</taxon>
        <taxon>Acetobacteraceae</taxon>
        <taxon>Acetobacter</taxon>
    </lineage>
</organism>
<dbReference type="AlphaFoldDB" id="A0A1Y0V853"/>
<evidence type="ECO:0000313" key="1">
    <source>
        <dbReference type="EMBL" id="ARW12059.1"/>
    </source>
</evidence>